<organism evidence="1 2">
    <name type="scientific">Rhizobium dioscoreae</name>
    <dbReference type="NCBI Taxonomy" id="2653122"/>
    <lineage>
        <taxon>Bacteria</taxon>
        <taxon>Pseudomonadati</taxon>
        <taxon>Pseudomonadota</taxon>
        <taxon>Alphaproteobacteria</taxon>
        <taxon>Hyphomicrobiales</taxon>
        <taxon>Rhizobiaceae</taxon>
        <taxon>Rhizobium/Agrobacterium group</taxon>
        <taxon>Rhizobium</taxon>
    </lineage>
</organism>
<sequence>MAARLSCGAAAAIKHIGLSYRKSVPIVTIVHSIEGQSHEGKRRIYDRPASKQRLGHVAAALGLVK</sequence>
<protein>
    <submittedName>
        <fullName evidence="1">Uncharacterized protein</fullName>
    </submittedName>
</protein>
<name>A0ABQ0Z6R1_9HYPH</name>
<accession>A0ABQ0Z6R1</accession>
<evidence type="ECO:0000313" key="2">
    <source>
        <dbReference type="Proteomes" id="UP000390335"/>
    </source>
</evidence>
<gene>
    <name evidence="1" type="ORF">RsS93_36060</name>
</gene>
<reference evidence="1 2" key="1">
    <citation type="journal article" date="2020" name="Genome Biol. Evol.">
        <title>Rhizobium dioscoreae sp. nov., a plant growth-promoting bacterium isolated from yam (Dioscorea species).</title>
        <authorList>
            <person name="Ouyabe M."/>
            <person name="Tanaka N."/>
            <person name="Shiwa Y."/>
            <person name="Fujita N."/>
            <person name="Kikuno H."/>
            <person name="Babil P."/>
            <person name="Shiwachi H."/>
        </authorList>
    </citation>
    <scope>NUCLEOTIDE SEQUENCE [LARGE SCALE GENOMIC DNA]</scope>
    <source>
        <strain evidence="1 2">S-93</strain>
    </source>
</reference>
<comment type="caution">
    <text evidence="1">The sequence shown here is derived from an EMBL/GenBank/DDBJ whole genome shotgun (WGS) entry which is preliminary data.</text>
</comment>
<proteinExistence type="predicted"/>
<dbReference type="Proteomes" id="UP000390335">
    <property type="component" value="Unassembled WGS sequence"/>
</dbReference>
<keyword evidence="2" id="KW-1185">Reference proteome</keyword>
<dbReference type="EMBL" id="BLAJ01000004">
    <property type="protein sequence ID" value="GES50992.1"/>
    <property type="molecule type" value="Genomic_DNA"/>
</dbReference>
<evidence type="ECO:0000313" key="1">
    <source>
        <dbReference type="EMBL" id="GES50992.1"/>
    </source>
</evidence>